<dbReference type="InterPro" id="IPR036388">
    <property type="entry name" value="WH-like_DNA-bd_sf"/>
</dbReference>
<dbReference type="GO" id="GO:0005829">
    <property type="term" value="C:cytosol"/>
    <property type="evidence" value="ECO:0007669"/>
    <property type="project" value="TreeGrafter"/>
</dbReference>
<accession>A0A0W0RQ77</accession>
<reference evidence="2 3" key="1">
    <citation type="submission" date="2015-11" db="EMBL/GenBank/DDBJ databases">
        <title>Genomic analysis of 38 Legionella species identifies large and diverse effector repertoires.</title>
        <authorList>
            <person name="Burstein D."/>
            <person name="Amaro F."/>
            <person name="Zusman T."/>
            <person name="Lifshitz Z."/>
            <person name="Cohen O."/>
            <person name="Gilbert J.A."/>
            <person name="Pupko T."/>
            <person name="Shuman H.A."/>
            <person name="Segal G."/>
        </authorList>
    </citation>
    <scope>NUCLEOTIDE SEQUENCE [LARGE SCALE GENOMIC DNA]</scope>
    <source>
        <strain evidence="2 3">WIGA</strain>
    </source>
</reference>
<dbReference type="AlphaFoldDB" id="A0A0W0RQ77"/>
<evidence type="ECO:0000313" key="2">
    <source>
        <dbReference type="EMBL" id="KTC73216.1"/>
    </source>
</evidence>
<organism evidence="2 3">
    <name type="scientific">Legionella bozemanae</name>
    <name type="common">Fluoribacter bozemanae</name>
    <dbReference type="NCBI Taxonomy" id="447"/>
    <lineage>
        <taxon>Bacteria</taxon>
        <taxon>Pseudomonadati</taxon>
        <taxon>Pseudomonadota</taxon>
        <taxon>Gammaproteobacteria</taxon>
        <taxon>Legionellales</taxon>
        <taxon>Legionellaceae</taxon>
        <taxon>Legionella</taxon>
    </lineage>
</organism>
<dbReference type="NCBIfam" id="TIGR00738">
    <property type="entry name" value="rrf2_super"/>
    <property type="match status" value="1"/>
</dbReference>
<dbReference type="RefSeq" id="WP_058459504.1">
    <property type="nucleotide sequence ID" value="NZ_CAAAIY010000015.1"/>
</dbReference>
<dbReference type="Gene3D" id="1.10.10.10">
    <property type="entry name" value="Winged helix-like DNA-binding domain superfamily/Winged helix DNA-binding domain"/>
    <property type="match status" value="1"/>
</dbReference>
<sequence length="149" mass="16665">MQLTQFTDYSLRALIYIALRKESCTIQDITNAYIISTNHMVKIIHNLAKLGLIKTSRGKGGGILMAVPPETINLGQLIVQLEPHFDLVPCFNKEKANCCIAPVCKLKGILHEAQTAFMEVLKRYTLADILHNPNDLSALLNIKQETKFS</sequence>
<dbReference type="SUPFAM" id="SSF46785">
    <property type="entry name" value="Winged helix' DNA-binding domain"/>
    <property type="match status" value="1"/>
</dbReference>
<dbReference type="Proteomes" id="UP000054695">
    <property type="component" value="Unassembled WGS sequence"/>
</dbReference>
<dbReference type="Pfam" id="PF02082">
    <property type="entry name" value="Rrf2"/>
    <property type="match status" value="1"/>
</dbReference>
<dbReference type="EMBL" id="LNXU01000019">
    <property type="protein sequence ID" value="KTC73216.1"/>
    <property type="molecule type" value="Genomic_DNA"/>
</dbReference>
<dbReference type="GO" id="GO:0003700">
    <property type="term" value="F:DNA-binding transcription factor activity"/>
    <property type="evidence" value="ECO:0007669"/>
    <property type="project" value="TreeGrafter"/>
</dbReference>
<dbReference type="STRING" id="447.Lboz_1862"/>
<dbReference type="GO" id="GO:0003677">
    <property type="term" value="F:DNA binding"/>
    <property type="evidence" value="ECO:0007669"/>
    <property type="project" value="UniProtKB-KW"/>
</dbReference>
<keyword evidence="3" id="KW-1185">Reference proteome</keyword>
<comment type="caution">
    <text evidence="2">The sequence shown here is derived from an EMBL/GenBank/DDBJ whole genome shotgun (WGS) entry which is preliminary data.</text>
</comment>
<dbReference type="PATRIC" id="fig|447.4.peg.1981"/>
<dbReference type="InterPro" id="IPR036390">
    <property type="entry name" value="WH_DNA-bd_sf"/>
</dbReference>
<keyword evidence="1 2" id="KW-0238">DNA-binding</keyword>
<dbReference type="OrthoDB" id="9795923at2"/>
<dbReference type="PANTHER" id="PTHR33221:SF4">
    <property type="entry name" value="HTH-TYPE TRANSCRIPTIONAL REPRESSOR NSRR"/>
    <property type="match status" value="1"/>
</dbReference>
<gene>
    <name evidence="2" type="primary">nsrR</name>
    <name evidence="2" type="ORF">Lboz_1862</name>
</gene>
<dbReference type="PROSITE" id="PS51197">
    <property type="entry name" value="HTH_RRF2_2"/>
    <property type="match status" value="1"/>
</dbReference>
<proteinExistence type="predicted"/>
<protein>
    <submittedName>
        <fullName evidence="2">DNA-binding transcriptional regulator</fullName>
    </submittedName>
</protein>
<dbReference type="InterPro" id="IPR000944">
    <property type="entry name" value="Tscrpt_reg_Rrf2"/>
</dbReference>
<dbReference type="PANTHER" id="PTHR33221">
    <property type="entry name" value="WINGED HELIX-TURN-HELIX TRANSCRIPTIONAL REGULATOR, RRF2 FAMILY"/>
    <property type="match status" value="1"/>
</dbReference>
<evidence type="ECO:0000313" key="3">
    <source>
        <dbReference type="Proteomes" id="UP000054695"/>
    </source>
</evidence>
<evidence type="ECO:0000256" key="1">
    <source>
        <dbReference type="ARBA" id="ARBA00023125"/>
    </source>
</evidence>
<name>A0A0W0RQ77_LEGBO</name>